<dbReference type="Proteomes" id="UP000183039">
    <property type="component" value="Unassembled WGS sequence"/>
</dbReference>
<comment type="caution">
    <text evidence="2">The sequence shown here is derived from an EMBL/GenBank/DDBJ whole genome shotgun (WGS) entry which is preliminary data.</text>
</comment>
<dbReference type="EMBL" id="JXLC01000008">
    <property type="protein sequence ID" value="OJG92120.1"/>
    <property type="molecule type" value="Genomic_DNA"/>
</dbReference>
<proteinExistence type="predicted"/>
<feature type="transmembrane region" description="Helical" evidence="1">
    <location>
        <begin position="154"/>
        <end position="177"/>
    </location>
</feature>
<dbReference type="Pfam" id="PF03729">
    <property type="entry name" value="DUF308"/>
    <property type="match status" value="2"/>
</dbReference>
<feature type="transmembrane region" description="Helical" evidence="1">
    <location>
        <begin position="16"/>
        <end position="33"/>
    </location>
</feature>
<dbReference type="GO" id="GO:0005886">
    <property type="term" value="C:plasma membrane"/>
    <property type="evidence" value="ECO:0007669"/>
    <property type="project" value="TreeGrafter"/>
</dbReference>
<keyword evidence="1" id="KW-0812">Transmembrane</keyword>
<feature type="transmembrane region" description="Helical" evidence="1">
    <location>
        <begin position="39"/>
        <end position="59"/>
    </location>
</feature>
<keyword evidence="1" id="KW-1133">Transmembrane helix</keyword>
<protein>
    <recommendedName>
        <fullName evidence="4">Acid-resistance membrane protein</fullName>
    </recommendedName>
</protein>
<dbReference type="PANTHER" id="PTHR34989">
    <property type="entry name" value="PROTEIN HDED"/>
    <property type="match status" value="1"/>
</dbReference>
<feature type="transmembrane region" description="Helical" evidence="1">
    <location>
        <begin position="71"/>
        <end position="92"/>
    </location>
</feature>
<dbReference type="InterPro" id="IPR005325">
    <property type="entry name" value="DUF308_memb"/>
</dbReference>
<organism evidence="2 3">
    <name type="scientific">Enterococcus silesiacus</name>
    <dbReference type="NCBI Taxonomy" id="332949"/>
    <lineage>
        <taxon>Bacteria</taxon>
        <taxon>Bacillati</taxon>
        <taxon>Bacillota</taxon>
        <taxon>Bacilli</taxon>
        <taxon>Lactobacillales</taxon>
        <taxon>Enterococcaceae</taxon>
        <taxon>Enterococcus</taxon>
    </lineage>
</organism>
<dbReference type="InterPro" id="IPR052712">
    <property type="entry name" value="Acid_resist_chaperone_HdeD"/>
</dbReference>
<evidence type="ECO:0008006" key="4">
    <source>
        <dbReference type="Google" id="ProtNLM"/>
    </source>
</evidence>
<accession>A0AA91GB53</accession>
<feature type="transmembrane region" description="Helical" evidence="1">
    <location>
        <begin position="98"/>
        <end position="116"/>
    </location>
</feature>
<dbReference type="AlphaFoldDB" id="A0AA91GB53"/>
<sequence length="183" mass="20175">MEGITMNNVMEQLRKYALLRGIVYIIFGLLILINPRSVFQLAVYFISAYIAIMGVLNLYDGFKVKKATGTYGMSFLGGIILLVIAGIVLVFAKGIVSILPIFLGLVIVIVGVTRAIQSVNLRTYVNVSWLPMLIYSVILIIAGLVLTFNPFSSLLVLFQLFGGILIFMGIGEVVSFFQLRNID</sequence>
<evidence type="ECO:0000313" key="2">
    <source>
        <dbReference type="EMBL" id="OJG92120.1"/>
    </source>
</evidence>
<evidence type="ECO:0000313" key="3">
    <source>
        <dbReference type="Proteomes" id="UP000183039"/>
    </source>
</evidence>
<gene>
    <name evidence="2" type="ORF">RV15_GL003505</name>
</gene>
<keyword evidence="1" id="KW-0472">Membrane</keyword>
<reference evidence="2 3" key="1">
    <citation type="submission" date="2014-12" db="EMBL/GenBank/DDBJ databases">
        <title>Draft genome sequences of 29 type strains of Enterococci.</title>
        <authorList>
            <person name="Zhong Z."/>
            <person name="Sun Z."/>
            <person name="Liu W."/>
            <person name="Zhang W."/>
            <person name="Zhang H."/>
        </authorList>
    </citation>
    <scope>NUCLEOTIDE SEQUENCE [LARGE SCALE GENOMIC DNA]</scope>
    <source>
        <strain evidence="2 3">DSM 22801</strain>
    </source>
</reference>
<dbReference type="PANTHER" id="PTHR34989:SF1">
    <property type="entry name" value="PROTEIN HDED"/>
    <property type="match status" value="1"/>
</dbReference>
<name>A0AA91GB53_9ENTE</name>
<evidence type="ECO:0000256" key="1">
    <source>
        <dbReference type="SAM" id="Phobius"/>
    </source>
</evidence>
<feature type="transmembrane region" description="Helical" evidence="1">
    <location>
        <begin position="128"/>
        <end position="148"/>
    </location>
</feature>